<dbReference type="AlphaFoldDB" id="A0A0S7C648"/>
<reference evidence="1" key="1">
    <citation type="journal article" date="2015" name="Genome Announc.">
        <title>Draft Genome Sequence of Bacteroidales Strain TBC1, a Novel Isolate from a Methanogenic Wastewater Treatment System.</title>
        <authorList>
            <person name="Tourlousse D.M."/>
            <person name="Matsuura N."/>
            <person name="Sun L."/>
            <person name="Toyonaga M."/>
            <person name="Kuroda K."/>
            <person name="Ohashi A."/>
            <person name="Cruz R."/>
            <person name="Yamaguchi T."/>
            <person name="Sekiguchi Y."/>
        </authorList>
    </citation>
    <scope>NUCLEOTIDE SEQUENCE [LARGE SCALE GENOMIC DNA]</scope>
    <source>
        <strain evidence="1">TBC1</strain>
    </source>
</reference>
<evidence type="ECO:0000313" key="2">
    <source>
        <dbReference type="Proteomes" id="UP000053091"/>
    </source>
</evidence>
<dbReference type="EMBL" id="DF968183">
    <property type="protein sequence ID" value="GAP45014.1"/>
    <property type="molecule type" value="Genomic_DNA"/>
</dbReference>
<evidence type="ECO:0000313" key="1">
    <source>
        <dbReference type="EMBL" id="GAP45014.1"/>
    </source>
</evidence>
<organism evidence="1">
    <name type="scientific">Lentimicrobium saccharophilum</name>
    <dbReference type="NCBI Taxonomy" id="1678841"/>
    <lineage>
        <taxon>Bacteria</taxon>
        <taxon>Pseudomonadati</taxon>
        <taxon>Bacteroidota</taxon>
        <taxon>Bacteroidia</taxon>
        <taxon>Bacteroidales</taxon>
        <taxon>Lentimicrobiaceae</taxon>
        <taxon>Lentimicrobium</taxon>
    </lineage>
</organism>
<keyword evidence="2" id="KW-1185">Reference proteome</keyword>
<gene>
    <name evidence="1" type="ORF">TBC1_12830</name>
</gene>
<dbReference type="Proteomes" id="UP000053091">
    <property type="component" value="Unassembled WGS sequence"/>
</dbReference>
<sequence>MVCNQRNKNCTEQTLNRDYPHKINNSSVLSGLLLSKPGLFVFPAISGFINCSSDTVGNSTSYISQAIRDFFVPEHSQ</sequence>
<name>A0A0S7C648_9BACT</name>
<protein>
    <submittedName>
        <fullName evidence="1">Uncharacterized protein</fullName>
    </submittedName>
</protein>
<accession>A0A0S7C648</accession>
<proteinExistence type="predicted"/>